<sequence>MEYYEQTKQWSDTANLVTSQSDVMATPTAEVKRVRFSVEEDRDSHNSDEAFEGQWDFLKYLLTLREEINVNSVVDSLVQKGVISADAGSDVMRQGTPRAQVELCVQEVMKGSGPAYRSLCETLQEHGYTNILLREHWSQRDSVVDGFSVQGKKMALSALSRDAKASQREFSVIVERQQELEKQLVQVMKSLDRAKDMLIAERQEKLGLREQLRSRDEELVTRLQIENEQLRKGVRERHELESELRERNGELGRLRDQLTEQEAKMRSQEEKIVSKLAMIERVVGEHKTLVDGQEKLTKKINLQANDIIQLHEEKDEAASQMAAQQRQLNFQQAQIGMIQEQMQRLEGSLGGGGGGGGAGGTYGGSSSRAESLPPLPSTPGNDGRNSRYIHALSKSMNLNRPFNPYGKLENSKNMLWRGDSSGKKGK</sequence>
<evidence type="ECO:0000256" key="2">
    <source>
        <dbReference type="SAM" id="MobiDB-lite"/>
    </source>
</evidence>
<reference evidence="3" key="1">
    <citation type="submission" date="2022-11" db="EMBL/GenBank/DDBJ databases">
        <title>Centuries of genome instability and evolution in soft-shell clam transmissible cancer (bioRxiv).</title>
        <authorList>
            <person name="Hart S.F.M."/>
            <person name="Yonemitsu M.A."/>
            <person name="Giersch R.M."/>
            <person name="Beal B.F."/>
            <person name="Arriagada G."/>
            <person name="Davis B.W."/>
            <person name="Ostrander E.A."/>
            <person name="Goff S.P."/>
            <person name="Metzger M.J."/>
        </authorList>
    </citation>
    <scope>NUCLEOTIDE SEQUENCE</scope>
    <source>
        <strain evidence="3">MELC-2E11</strain>
        <tissue evidence="3">Siphon/mantle</tissue>
    </source>
</reference>
<dbReference type="Gene3D" id="1.10.533.10">
    <property type="entry name" value="Death Domain, Fas"/>
    <property type="match status" value="1"/>
</dbReference>
<dbReference type="SUPFAM" id="SSF47986">
    <property type="entry name" value="DEATH domain"/>
    <property type="match status" value="1"/>
</dbReference>
<feature type="coiled-coil region" evidence="1">
    <location>
        <begin position="177"/>
        <end position="271"/>
    </location>
</feature>
<evidence type="ECO:0000256" key="1">
    <source>
        <dbReference type="SAM" id="Coils"/>
    </source>
</evidence>
<evidence type="ECO:0000313" key="3">
    <source>
        <dbReference type="EMBL" id="WAR19440.1"/>
    </source>
</evidence>
<dbReference type="CDD" id="cd01671">
    <property type="entry name" value="CARD"/>
    <property type="match status" value="1"/>
</dbReference>
<dbReference type="Proteomes" id="UP001164746">
    <property type="component" value="Chromosome 11"/>
</dbReference>
<name>A0ABY7FBG4_MYAAR</name>
<feature type="region of interest" description="Disordered" evidence="2">
    <location>
        <begin position="346"/>
        <end position="426"/>
    </location>
</feature>
<feature type="compositionally biased region" description="Gly residues" evidence="2">
    <location>
        <begin position="348"/>
        <end position="363"/>
    </location>
</feature>
<proteinExistence type="predicted"/>
<organism evidence="3 4">
    <name type="scientific">Mya arenaria</name>
    <name type="common">Soft-shell clam</name>
    <dbReference type="NCBI Taxonomy" id="6604"/>
    <lineage>
        <taxon>Eukaryota</taxon>
        <taxon>Metazoa</taxon>
        <taxon>Spiralia</taxon>
        <taxon>Lophotrochozoa</taxon>
        <taxon>Mollusca</taxon>
        <taxon>Bivalvia</taxon>
        <taxon>Autobranchia</taxon>
        <taxon>Heteroconchia</taxon>
        <taxon>Euheterodonta</taxon>
        <taxon>Imparidentia</taxon>
        <taxon>Neoheterodontei</taxon>
        <taxon>Myida</taxon>
        <taxon>Myoidea</taxon>
        <taxon>Myidae</taxon>
        <taxon>Mya</taxon>
    </lineage>
</organism>
<accession>A0ABY7FBG4</accession>
<dbReference type="EMBL" id="CP111022">
    <property type="protein sequence ID" value="WAR19440.1"/>
    <property type="molecule type" value="Genomic_DNA"/>
</dbReference>
<gene>
    <name evidence="3" type="ORF">MAR_001278</name>
</gene>
<dbReference type="InterPro" id="IPR011029">
    <property type="entry name" value="DEATH-like_dom_sf"/>
</dbReference>
<evidence type="ECO:0008006" key="5">
    <source>
        <dbReference type="Google" id="ProtNLM"/>
    </source>
</evidence>
<feature type="coiled-coil region" evidence="1">
    <location>
        <begin position="307"/>
        <end position="334"/>
    </location>
</feature>
<keyword evidence="4" id="KW-1185">Reference proteome</keyword>
<protein>
    <recommendedName>
        <fullName evidence="5">CARD domain-containing protein</fullName>
    </recommendedName>
</protein>
<evidence type="ECO:0000313" key="4">
    <source>
        <dbReference type="Proteomes" id="UP001164746"/>
    </source>
</evidence>
<keyword evidence="1" id="KW-0175">Coiled coil</keyword>